<dbReference type="InterPro" id="IPR036465">
    <property type="entry name" value="vWFA_dom_sf"/>
</dbReference>
<comment type="caution">
    <text evidence="4">The sequence shown here is derived from an EMBL/GenBank/DDBJ whole genome shotgun (WGS) entry which is preliminary data.</text>
</comment>
<dbReference type="EMBL" id="JBHTBW010000085">
    <property type="protein sequence ID" value="MFC7443323.1"/>
    <property type="molecule type" value="Genomic_DNA"/>
</dbReference>
<evidence type="ECO:0000313" key="5">
    <source>
        <dbReference type="Proteomes" id="UP001596500"/>
    </source>
</evidence>
<evidence type="ECO:0000256" key="2">
    <source>
        <dbReference type="SAM" id="SignalP"/>
    </source>
</evidence>
<feature type="domain" description="VWFA" evidence="3">
    <location>
        <begin position="131"/>
        <end position="323"/>
    </location>
</feature>
<dbReference type="Proteomes" id="UP001596500">
    <property type="component" value="Unassembled WGS sequence"/>
</dbReference>
<dbReference type="InterPro" id="IPR002035">
    <property type="entry name" value="VWF_A"/>
</dbReference>
<sequence length="437" mass="48846">MKLFRTVLVVLVLPTLLLIACNQKDQAGSPDGKKQEASDQPVPKTFEEIMKQPPGKYAGDKYNQAAVEKELDQMPKEYANDAEKVYSYINSLVSEDYQPLYQKFRSFDPNISVNNATPDGKIEIPRLEQINVEIILDASGSMAGQVSGGQKMDLAKEAVRNFVSSVPKEAKVSLRVYGHKGSNQDKDKQLSCQSSELVYPLSTYNEAQFESALSKFKPTGWTPLARGIEEAQKDLASAQGEGVRNIIYVVSDGIETCGGDPVKAAQQLKDSGIKPVINIVGFDVDDAGQRQLKQVASAADGVYKSVNSASDLKEYLEAEKERVKSEWESWALHTRVDAGKEWGKKRVELHSVHGKLVSLRLLEMKHMRIARDYLERQDIIKSDIRKQLTELISDRDEVVGNTLRERSRELADTLKQIEKQVKVKANETRDKNLSTLD</sequence>
<reference evidence="5" key="1">
    <citation type="journal article" date="2019" name="Int. J. Syst. Evol. Microbiol.">
        <title>The Global Catalogue of Microorganisms (GCM) 10K type strain sequencing project: providing services to taxonomists for standard genome sequencing and annotation.</title>
        <authorList>
            <consortium name="The Broad Institute Genomics Platform"/>
            <consortium name="The Broad Institute Genome Sequencing Center for Infectious Disease"/>
            <person name="Wu L."/>
            <person name="Ma J."/>
        </authorList>
    </citation>
    <scope>NUCLEOTIDE SEQUENCE [LARGE SCALE GENOMIC DNA]</scope>
    <source>
        <strain evidence="5">CGMCC 1.12942</strain>
    </source>
</reference>
<feature type="signal peptide" evidence="2">
    <location>
        <begin position="1"/>
        <end position="20"/>
    </location>
</feature>
<dbReference type="SMART" id="SM00327">
    <property type="entry name" value="VWA"/>
    <property type="match status" value="1"/>
</dbReference>
<feature type="coiled-coil region" evidence="1">
    <location>
        <begin position="400"/>
        <end position="427"/>
    </location>
</feature>
<proteinExistence type="predicted"/>
<protein>
    <submittedName>
        <fullName evidence="4">VWA domain-containing protein</fullName>
    </submittedName>
</protein>
<dbReference type="RefSeq" id="WP_379867651.1">
    <property type="nucleotide sequence ID" value="NZ_JBHTBW010000085.1"/>
</dbReference>
<feature type="chain" id="PRO_5047422464" evidence="2">
    <location>
        <begin position="21"/>
        <end position="437"/>
    </location>
</feature>
<dbReference type="PROSITE" id="PS51257">
    <property type="entry name" value="PROKAR_LIPOPROTEIN"/>
    <property type="match status" value="1"/>
</dbReference>
<name>A0ABW2RQJ7_9BACL</name>
<keyword evidence="2" id="KW-0732">Signal</keyword>
<evidence type="ECO:0000256" key="1">
    <source>
        <dbReference type="SAM" id="Coils"/>
    </source>
</evidence>
<dbReference type="Pfam" id="PF00092">
    <property type="entry name" value="VWA"/>
    <property type="match status" value="1"/>
</dbReference>
<keyword evidence="1" id="KW-0175">Coiled coil</keyword>
<dbReference type="PROSITE" id="PS50234">
    <property type="entry name" value="VWFA"/>
    <property type="match status" value="1"/>
</dbReference>
<organism evidence="4 5">
    <name type="scientific">Laceyella putida</name>
    <dbReference type="NCBI Taxonomy" id="110101"/>
    <lineage>
        <taxon>Bacteria</taxon>
        <taxon>Bacillati</taxon>
        <taxon>Bacillota</taxon>
        <taxon>Bacilli</taxon>
        <taxon>Bacillales</taxon>
        <taxon>Thermoactinomycetaceae</taxon>
        <taxon>Laceyella</taxon>
    </lineage>
</organism>
<dbReference type="Gene3D" id="3.40.50.410">
    <property type="entry name" value="von Willebrand factor, type A domain"/>
    <property type="match status" value="2"/>
</dbReference>
<accession>A0ABW2RQJ7</accession>
<gene>
    <name evidence="4" type="ORF">ACFQNG_19895</name>
</gene>
<dbReference type="SUPFAM" id="SSF53300">
    <property type="entry name" value="vWA-like"/>
    <property type="match status" value="1"/>
</dbReference>
<keyword evidence="5" id="KW-1185">Reference proteome</keyword>
<evidence type="ECO:0000259" key="3">
    <source>
        <dbReference type="PROSITE" id="PS50234"/>
    </source>
</evidence>
<evidence type="ECO:0000313" key="4">
    <source>
        <dbReference type="EMBL" id="MFC7443323.1"/>
    </source>
</evidence>